<keyword evidence="3" id="KW-1185">Reference proteome</keyword>
<dbReference type="EMBL" id="CAACVG010004199">
    <property type="protein sequence ID" value="VEN38199.1"/>
    <property type="molecule type" value="Genomic_DNA"/>
</dbReference>
<protein>
    <recommendedName>
        <fullName evidence="4">Reverse transcriptase domain-containing protein</fullName>
    </recommendedName>
</protein>
<evidence type="ECO:0000256" key="1">
    <source>
        <dbReference type="SAM" id="MobiDB-lite"/>
    </source>
</evidence>
<gene>
    <name evidence="2" type="ORF">CALMAC_LOCUS3183</name>
</gene>
<organism evidence="2 3">
    <name type="scientific">Callosobruchus maculatus</name>
    <name type="common">Southern cowpea weevil</name>
    <name type="synonym">Pulse bruchid</name>
    <dbReference type="NCBI Taxonomy" id="64391"/>
    <lineage>
        <taxon>Eukaryota</taxon>
        <taxon>Metazoa</taxon>
        <taxon>Ecdysozoa</taxon>
        <taxon>Arthropoda</taxon>
        <taxon>Hexapoda</taxon>
        <taxon>Insecta</taxon>
        <taxon>Pterygota</taxon>
        <taxon>Neoptera</taxon>
        <taxon>Endopterygota</taxon>
        <taxon>Coleoptera</taxon>
        <taxon>Polyphaga</taxon>
        <taxon>Cucujiformia</taxon>
        <taxon>Chrysomeloidea</taxon>
        <taxon>Chrysomelidae</taxon>
        <taxon>Bruchinae</taxon>
        <taxon>Bruchini</taxon>
        <taxon>Callosobruchus</taxon>
    </lineage>
</organism>
<feature type="compositionally biased region" description="Polar residues" evidence="1">
    <location>
        <begin position="366"/>
        <end position="376"/>
    </location>
</feature>
<name>A0A653BRI6_CALMS</name>
<feature type="compositionally biased region" description="Basic residues" evidence="1">
    <location>
        <begin position="346"/>
        <end position="362"/>
    </location>
</feature>
<evidence type="ECO:0000313" key="2">
    <source>
        <dbReference type="EMBL" id="VEN38199.1"/>
    </source>
</evidence>
<feature type="region of interest" description="Disordered" evidence="1">
    <location>
        <begin position="346"/>
        <end position="386"/>
    </location>
</feature>
<proteinExistence type="predicted"/>
<feature type="compositionally biased region" description="Basic and acidic residues" evidence="1">
    <location>
        <begin position="377"/>
        <end position="386"/>
    </location>
</feature>
<evidence type="ECO:0000313" key="3">
    <source>
        <dbReference type="Proteomes" id="UP000410492"/>
    </source>
</evidence>
<reference evidence="2 3" key="1">
    <citation type="submission" date="2019-01" db="EMBL/GenBank/DDBJ databases">
        <authorList>
            <person name="Sayadi A."/>
        </authorList>
    </citation>
    <scope>NUCLEOTIDE SEQUENCE [LARGE SCALE GENOMIC DNA]</scope>
</reference>
<dbReference type="Proteomes" id="UP000410492">
    <property type="component" value="Unassembled WGS sequence"/>
</dbReference>
<dbReference type="OrthoDB" id="8017542at2759"/>
<evidence type="ECO:0008006" key="4">
    <source>
        <dbReference type="Google" id="ProtNLM"/>
    </source>
</evidence>
<accession>A0A653BRI6</accession>
<dbReference type="AlphaFoldDB" id="A0A653BRI6"/>
<sequence length="386" mass="45141">MLRVPYTGHRTNISILDELGNPKILSSIVLTRMLTFFRHIYRSDNMEKLVVQGHAPSGWRCGHSPTLWVDTTKQLLDMSLLLAKFTEYIQAFGININNNMSWHDHVVSIAKTASQKLGVLFRCRKLYTPEQLLLLYKAQIRPSLEYCSHMWVCAPKCTLRLLDTIQKRVIRLIDTPYLTKDLHTQEHRKRVADLSLFYRFYHGRCSSELFQILTPKAVRMRNTREALRAHPYQVEVPTPRTSLLQHSFLWRTLTLLNQLPGNLFSEGYNLQRFKSNIHRLLSSLSASTMPQAFRPCGSLTIKKRRTGREKEIVDIIKKRKLEYLGHIMRGKKYELLQLIVEGKVQGKRHETKRKSTSTHFRRSVCLSKNANRQTDAQTDRQTDRRK</sequence>